<organism evidence="1 2">
    <name type="scientific">Racocetra persica</name>
    <dbReference type="NCBI Taxonomy" id="160502"/>
    <lineage>
        <taxon>Eukaryota</taxon>
        <taxon>Fungi</taxon>
        <taxon>Fungi incertae sedis</taxon>
        <taxon>Mucoromycota</taxon>
        <taxon>Glomeromycotina</taxon>
        <taxon>Glomeromycetes</taxon>
        <taxon>Diversisporales</taxon>
        <taxon>Gigasporaceae</taxon>
        <taxon>Racocetra</taxon>
    </lineage>
</organism>
<accession>A0ACA9MC63</accession>
<proteinExistence type="predicted"/>
<sequence>MPCFCSTIVKISQVRQSIKENINSIILWAIGTYPVEQEDNDIEMIMFIPINSNDRDPDSQAIFEKNEYYAISGKIVPEDYRGVKRPKMTVATSTHIAINRIINRQFNSNNCPLNSSLVGVAQNTPEELKNNENAIIKTLVTDYTTQEHNFIVNVTYPYISSRFKHFKNSIRPNESMLFVVGQLEVIQNEFYIYAKDISYIDTQALTRKRISDTNNSQVSTTSPNTARSKLLAAHQSISENTEKNLENLTTTNTSNLGIAESHQSDSSSLNFQSPK</sequence>
<dbReference type="EMBL" id="CAJVQC010007482">
    <property type="protein sequence ID" value="CAG8579912.1"/>
    <property type="molecule type" value="Genomic_DNA"/>
</dbReference>
<evidence type="ECO:0000313" key="1">
    <source>
        <dbReference type="EMBL" id="CAG8579912.1"/>
    </source>
</evidence>
<protein>
    <submittedName>
        <fullName evidence="1">29698_t:CDS:1</fullName>
    </submittedName>
</protein>
<name>A0ACA9MC63_9GLOM</name>
<feature type="non-terminal residue" evidence="1">
    <location>
        <position position="275"/>
    </location>
</feature>
<dbReference type="Proteomes" id="UP000789920">
    <property type="component" value="Unassembled WGS sequence"/>
</dbReference>
<keyword evidence="2" id="KW-1185">Reference proteome</keyword>
<evidence type="ECO:0000313" key="2">
    <source>
        <dbReference type="Proteomes" id="UP000789920"/>
    </source>
</evidence>
<comment type="caution">
    <text evidence="1">The sequence shown here is derived from an EMBL/GenBank/DDBJ whole genome shotgun (WGS) entry which is preliminary data.</text>
</comment>
<reference evidence="1" key="1">
    <citation type="submission" date="2021-06" db="EMBL/GenBank/DDBJ databases">
        <authorList>
            <person name="Kallberg Y."/>
            <person name="Tangrot J."/>
            <person name="Rosling A."/>
        </authorList>
    </citation>
    <scope>NUCLEOTIDE SEQUENCE</scope>
    <source>
        <strain evidence="1">MA461A</strain>
    </source>
</reference>
<gene>
    <name evidence="1" type="ORF">RPERSI_LOCUS5101</name>
</gene>